<protein>
    <recommendedName>
        <fullName evidence="2">histidine kinase</fullName>
        <ecNumber evidence="2">2.7.13.3</ecNumber>
    </recommendedName>
</protein>
<dbReference type="AlphaFoldDB" id="A0A4R5LYQ3"/>
<dbReference type="Gene3D" id="3.30.565.10">
    <property type="entry name" value="Histidine kinase-like ATPase, C-terminal domain"/>
    <property type="match status" value="1"/>
</dbReference>
<evidence type="ECO:0000313" key="6">
    <source>
        <dbReference type="Proteomes" id="UP000295722"/>
    </source>
</evidence>
<gene>
    <name evidence="5" type="ORF">EYW47_38310</name>
</gene>
<feature type="region of interest" description="Disordered" evidence="3">
    <location>
        <begin position="63"/>
        <end position="89"/>
    </location>
</feature>
<dbReference type="InterPro" id="IPR004358">
    <property type="entry name" value="Sig_transdc_His_kin-like_C"/>
</dbReference>
<dbReference type="InterPro" id="IPR003594">
    <property type="entry name" value="HATPase_dom"/>
</dbReference>
<evidence type="ECO:0000256" key="1">
    <source>
        <dbReference type="ARBA" id="ARBA00000085"/>
    </source>
</evidence>
<evidence type="ECO:0000256" key="2">
    <source>
        <dbReference type="ARBA" id="ARBA00012438"/>
    </source>
</evidence>
<dbReference type="GO" id="GO:0004673">
    <property type="term" value="F:protein histidine kinase activity"/>
    <property type="evidence" value="ECO:0007669"/>
    <property type="project" value="UniProtKB-EC"/>
</dbReference>
<proteinExistence type="predicted"/>
<evidence type="ECO:0000259" key="4">
    <source>
        <dbReference type="Pfam" id="PF02518"/>
    </source>
</evidence>
<dbReference type="GO" id="GO:0005524">
    <property type="term" value="F:ATP binding"/>
    <property type="evidence" value="ECO:0007669"/>
    <property type="project" value="UniProtKB-KW"/>
</dbReference>
<feature type="compositionally biased region" description="Basic and acidic residues" evidence="3">
    <location>
        <begin position="68"/>
        <end position="89"/>
    </location>
</feature>
<feature type="domain" description="Histidine kinase/HSP90-like ATPase" evidence="4">
    <location>
        <begin position="3"/>
        <end position="46"/>
    </location>
</feature>
<dbReference type="SUPFAM" id="SSF55874">
    <property type="entry name" value="ATPase domain of HSP90 chaperone/DNA topoisomerase II/histidine kinase"/>
    <property type="match status" value="1"/>
</dbReference>
<organism evidence="5 6">
    <name type="scientific">Paraburkholderia silviterrae</name>
    <dbReference type="NCBI Taxonomy" id="2528715"/>
    <lineage>
        <taxon>Bacteria</taxon>
        <taxon>Pseudomonadati</taxon>
        <taxon>Pseudomonadota</taxon>
        <taxon>Betaproteobacteria</taxon>
        <taxon>Burkholderiales</taxon>
        <taxon>Burkholderiaceae</taxon>
        <taxon>Paraburkholderia</taxon>
    </lineage>
</organism>
<dbReference type="EC" id="2.7.13.3" evidence="2"/>
<name>A0A4R5LYQ3_9BURK</name>
<comment type="catalytic activity">
    <reaction evidence="1">
        <text>ATP + protein L-histidine = ADP + protein N-phospho-L-histidine.</text>
        <dbReference type="EC" id="2.7.13.3"/>
    </reaction>
</comment>
<dbReference type="Pfam" id="PF02518">
    <property type="entry name" value="HATPase_c"/>
    <property type="match status" value="1"/>
</dbReference>
<dbReference type="EMBL" id="SMRP01000047">
    <property type="protein sequence ID" value="TDG17275.1"/>
    <property type="molecule type" value="Genomic_DNA"/>
</dbReference>
<sequence length="89" mass="9278">MASTKPHGMGLGLSIVRSIVEAHHGRVDAALRGAGGAQIVVWLPLVRGQHRMAATADQAAVAASADEVSQRGERHARHPPDEGGERLSS</sequence>
<keyword evidence="5" id="KW-0067">ATP-binding</keyword>
<dbReference type="PRINTS" id="PR00344">
    <property type="entry name" value="BCTRLSENSOR"/>
</dbReference>
<dbReference type="InterPro" id="IPR036890">
    <property type="entry name" value="HATPase_C_sf"/>
</dbReference>
<dbReference type="Proteomes" id="UP000295722">
    <property type="component" value="Unassembled WGS sequence"/>
</dbReference>
<accession>A0A4R5LYQ3</accession>
<dbReference type="OrthoDB" id="8872837at2"/>
<evidence type="ECO:0000313" key="5">
    <source>
        <dbReference type="EMBL" id="TDG17275.1"/>
    </source>
</evidence>
<keyword evidence="6" id="KW-1185">Reference proteome</keyword>
<dbReference type="RefSeq" id="WP_133200009.1">
    <property type="nucleotide sequence ID" value="NZ_JBHUCW010000026.1"/>
</dbReference>
<evidence type="ECO:0000256" key="3">
    <source>
        <dbReference type="SAM" id="MobiDB-lite"/>
    </source>
</evidence>
<comment type="caution">
    <text evidence="5">The sequence shown here is derived from an EMBL/GenBank/DDBJ whole genome shotgun (WGS) entry which is preliminary data.</text>
</comment>
<reference evidence="5 6" key="1">
    <citation type="submission" date="2019-03" db="EMBL/GenBank/DDBJ databases">
        <title>Paraburkholderia sp. 4M-K11, isolated from subtropical forest soil.</title>
        <authorList>
            <person name="Gao Z.-H."/>
            <person name="Qiu L.-H."/>
        </authorList>
    </citation>
    <scope>NUCLEOTIDE SEQUENCE [LARGE SCALE GENOMIC DNA]</scope>
    <source>
        <strain evidence="5 6">4M-K11</strain>
    </source>
</reference>
<keyword evidence="5" id="KW-0547">Nucleotide-binding</keyword>